<feature type="domain" description="ABC transporter" evidence="6">
    <location>
        <begin position="4"/>
        <end position="232"/>
    </location>
</feature>
<reference evidence="7 8" key="2">
    <citation type="journal article" date="2010" name="J. Bacteriol.">
        <title>Genome sequence of the polysaccharide-degrading, thermophilic anaerobe Spirochaeta thermophila DSM 6192.</title>
        <authorList>
            <person name="Angelov A."/>
            <person name="Liebl S."/>
            <person name="Ballschmiter M."/>
            <person name="Bomeke M."/>
            <person name="Lehmann R."/>
            <person name="Liesegang H."/>
            <person name="Daniel R."/>
            <person name="Liebl W."/>
        </authorList>
    </citation>
    <scope>NUCLEOTIDE SEQUENCE [LARGE SCALE GENOMIC DNA]</scope>
    <source>
        <strain evidence="8">ATCC 49972 / DSM 6192 / RI 19.B1</strain>
    </source>
</reference>
<dbReference type="InterPro" id="IPR027417">
    <property type="entry name" value="P-loop_NTPase"/>
</dbReference>
<dbReference type="PANTHER" id="PTHR42711">
    <property type="entry name" value="ABC TRANSPORTER ATP-BINDING PROTEIN"/>
    <property type="match status" value="1"/>
</dbReference>
<evidence type="ECO:0000256" key="2">
    <source>
        <dbReference type="ARBA" id="ARBA00022448"/>
    </source>
</evidence>
<evidence type="ECO:0000313" key="8">
    <source>
        <dbReference type="Proteomes" id="UP000001296"/>
    </source>
</evidence>
<organism evidence="7 8">
    <name type="scientific">Winmispira thermophila (strain ATCC 49972 / DSM 6192 / RI 19.B1)</name>
    <name type="common">Spirochaeta thermophila</name>
    <dbReference type="NCBI Taxonomy" id="665571"/>
    <lineage>
        <taxon>Bacteria</taxon>
        <taxon>Pseudomonadati</taxon>
        <taxon>Spirochaetota</taxon>
        <taxon>Spirochaetia</taxon>
        <taxon>Winmispirales</taxon>
        <taxon>Winmispiraceae</taxon>
        <taxon>Winmispira</taxon>
    </lineage>
</organism>
<evidence type="ECO:0000256" key="4">
    <source>
        <dbReference type="ARBA" id="ARBA00022741"/>
    </source>
</evidence>
<dbReference type="PROSITE" id="PS50893">
    <property type="entry name" value="ABC_TRANSPORTER_2"/>
    <property type="match status" value="1"/>
</dbReference>
<reference key="1">
    <citation type="submission" date="2009-08" db="EMBL/GenBank/DDBJ databases">
        <title>The genome sequence of Spirochaeta thermophila DSM6192.</title>
        <authorList>
            <person name="Angelov A."/>
            <person name="Mientus M."/>
            <person name="Wittenberg S."/>
            <person name="Lehmann R."/>
            <person name="Liesegang H."/>
            <person name="Daniel R."/>
            <person name="Liebl W."/>
        </authorList>
    </citation>
    <scope>NUCLEOTIDE SEQUENCE</scope>
    <source>
        <strain>DSM 6192</strain>
    </source>
</reference>
<sequence length="303" mass="33488">MVVIEVRDVVKRYGEREALAGVSLMVQEGEVCGIVGPNGAGKTTLLECMEGLRRPERGLIRVWGVVPWSREGRGVRSTIGCQLQDDALPRGMKVREAVRLFAAIYGSEDRAWWEEVLSVCGLGGREDARWEELSGGLRQRLLLALALLHRPRLVFLDELTSGLDPHGRREVWHLIRRVKEMGTTVVLTTHYMEEAEVLCDRVVLLHQGRVVAMGSPGELVEAYGGGYVIAPEGEVGDVVKGMGMDGVEWRDGVVVCRGGKEQVVEVVRRLVHAEGIGGLSIRRPSLEDVFLSLTGRYEDERGV</sequence>
<evidence type="ECO:0000256" key="3">
    <source>
        <dbReference type="ARBA" id="ARBA00022458"/>
    </source>
</evidence>
<dbReference type="SMART" id="SM00382">
    <property type="entry name" value="AAA"/>
    <property type="match status" value="1"/>
</dbReference>
<dbReference type="RefSeq" id="WP_013313118.1">
    <property type="nucleotide sequence ID" value="NC_014484.1"/>
</dbReference>
<evidence type="ECO:0000256" key="1">
    <source>
        <dbReference type="ARBA" id="ARBA00005417"/>
    </source>
</evidence>
<dbReference type="EMBL" id="CP001698">
    <property type="protein sequence ID" value="ADN01277.1"/>
    <property type="molecule type" value="Genomic_DNA"/>
</dbReference>
<evidence type="ECO:0000313" key="7">
    <source>
        <dbReference type="EMBL" id="ADN01277.1"/>
    </source>
</evidence>
<keyword evidence="5 7" id="KW-0067">ATP-binding</keyword>
<keyword evidence="4" id="KW-0547">Nucleotide-binding</keyword>
<dbReference type="Proteomes" id="UP000001296">
    <property type="component" value="Chromosome"/>
</dbReference>
<comment type="similarity">
    <text evidence="1">Belongs to the ABC transporter superfamily.</text>
</comment>
<dbReference type="GO" id="GO:0016887">
    <property type="term" value="F:ATP hydrolysis activity"/>
    <property type="evidence" value="ECO:0007669"/>
    <property type="project" value="InterPro"/>
</dbReference>
<dbReference type="InterPro" id="IPR003593">
    <property type="entry name" value="AAA+_ATPase"/>
</dbReference>
<evidence type="ECO:0000256" key="5">
    <source>
        <dbReference type="ARBA" id="ARBA00022840"/>
    </source>
</evidence>
<name>E0RP83_WINT6</name>
<dbReference type="PANTHER" id="PTHR42711:SF5">
    <property type="entry name" value="ABC TRANSPORTER ATP-BINDING PROTEIN NATA"/>
    <property type="match status" value="1"/>
</dbReference>
<dbReference type="AlphaFoldDB" id="E0RP83"/>
<protein>
    <submittedName>
        <fullName evidence="7">Putative ATP-binding ABC transporter protein</fullName>
    </submittedName>
</protein>
<proteinExistence type="inferred from homology"/>
<accession>E0RP83</accession>
<evidence type="ECO:0000259" key="6">
    <source>
        <dbReference type="PROSITE" id="PS50893"/>
    </source>
</evidence>
<gene>
    <name evidence="7" type="ordered locus">STHERM_c03040</name>
</gene>
<dbReference type="HOGENOM" id="CLU_000604_1_2_12"/>
<dbReference type="SUPFAM" id="SSF52540">
    <property type="entry name" value="P-loop containing nucleoside triphosphate hydrolases"/>
    <property type="match status" value="1"/>
</dbReference>
<dbReference type="InterPro" id="IPR050763">
    <property type="entry name" value="ABC_transporter_ATP-binding"/>
</dbReference>
<keyword evidence="2" id="KW-0813">Transport</keyword>
<dbReference type="PaxDb" id="665571-STHERM_c03040"/>
<dbReference type="Pfam" id="PF00005">
    <property type="entry name" value="ABC_tran"/>
    <property type="match status" value="1"/>
</dbReference>
<dbReference type="eggNOG" id="COG1131">
    <property type="taxonomic scope" value="Bacteria"/>
</dbReference>
<dbReference type="InterPro" id="IPR003439">
    <property type="entry name" value="ABC_transporter-like_ATP-bd"/>
</dbReference>
<keyword evidence="3" id="KW-0536">Nodulation</keyword>
<dbReference type="Gene3D" id="3.40.50.300">
    <property type="entry name" value="P-loop containing nucleotide triphosphate hydrolases"/>
    <property type="match status" value="1"/>
</dbReference>
<dbReference type="GO" id="GO:0005524">
    <property type="term" value="F:ATP binding"/>
    <property type="evidence" value="ECO:0007669"/>
    <property type="project" value="UniProtKB-KW"/>
</dbReference>
<dbReference type="KEGG" id="sta:STHERM_c03040"/>